<dbReference type="RefSeq" id="WP_166691511.1">
    <property type="nucleotide sequence ID" value="NZ_WAEL01000002.1"/>
</dbReference>
<feature type="transmembrane region" description="Helical" evidence="1">
    <location>
        <begin position="12"/>
        <end position="28"/>
    </location>
</feature>
<keyword evidence="1" id="KW-1133">Transmembrane helix</keyword>
<accession>A0ABX0QJ48</accession>
<dbReference type="Proteomes" id="UP000606008">
    <property type="component" value="Unassembled WGS sequence"/>
</dbReference>
<feature type="transmembrane region" description="Helical" evidence="1">
    <location>
        <begin position="97"/>
        <end position="118"/>
    </location>
</feature>
<organism evidence="2 3">
    <name type="scientific">Fibrivirga algicola</name>
    <dbReference type="NCBI Taxonomy" id="2950420"/>
    <lineage>
        <taxon>Bacteria</taxon>
        <taxon>Pseudomonadati</taxon>
        <taxon>Bacteroidota</taxon>
        <taxon>Cytophagia</taxon>
        <taxon>Cytophagales</taxon>
        <taxon>Spirosomataceae</taxon>
        <taxon>Fibrivirga</taxon>
    </lineage>
</organism>
<keyword evidence="1" id="KW-0812">Transmembrane</keyword>
<feature type="transmembrane region" description="Helical" evidence="1">
    <location>
        <begin position="130"/>
        <end position="148"/>
    </location>
</feature>
<comment type="caution">
    <text evidence="2">The sequence shown here is derived from an EMBL/GenBank/DDBJ whole genome shotgun (WGS) entry which is preliminary data.</text>
</comment>
<feature type="transmembrane region" description="Helical" evidence="1">
    <location>
        <begin position="174"/>
        <end position="191"/>
    </location>
</feature>
<name>A0ABX0QJ48_9BACT</name>
<evidence type="ECO:0000313" key="3">
    <source>
        <dbReference type="Proteomes" id="UP000606008"/>
    </source>
</evidence>
<feature type="transmembrane region" description="Helical" evidence="1">
    <location>
        <begin position="211"/>
        <end position="228"/>
    </location>
</feature>
<reference evidence="3" key="1">
    <citation type="submission" date="2019-09" db="EMBL/GenBank/DDBJ databases">
        <authorList>
            <person name="Jung D.-H."/>
        </authorList>
    </citation>
    <scope>NUCLEOTIDE SEQUENCE [LARGE SCALE GENOMIC DNA]</scope>
    <source>
        <strain evidence="3">JA-25</strain>
    </source>
</reference>
<gene>
    <name evidence="2" type="ORF">F7231_07975</name>
</gene>
<feature type="transmembrane region" description="Helical" evidence="1">
    <location>
        <begin position="234"/>
        <end position="252"/>
    </location>
</feature>
<evidence type="ECO:0008006" key="4">
    <source>
        <dbReference type="Google" id="ProtNLM"/>
    </source>
</evidence>
<keyword evidence="1" id="KW-0472">Membrane</keyword>
<dbReference type="EMBL" id="WAEL01000002">
    <property type="protein sequence ID" value="NID10109.1"/>
    <property type="molecule type" value="Genomic_DNA"/>
</dbReference>
<evidence type="ECO:0000313" key="2">
    <source>
        <dbReference type="EMBL" id="NID10109.1"/>
    </source>
</evidence>
<protein>
    <recommendedName>
        <fullName evidence="4">Lycopene cyclase domain-containing protein</fullName>
    </recommendedName>
</protein>
<feature type="transmembrane region" description="Helical" evidence="1">
    <location>
        <begin position="309"/>
        <end position="329"/>
    </location>
</feature>
<feature type="transmembrane region" description="Helical" evidence="1">
    <location>
        <begin position="74"/>
        <end position="91"/>
    </location>
</feature>
<reference evidence="3" key="2">
    <citation type="submission" date="2023-07" db="EMBL/GenBank/DDBJ databases">
        <authorList>
            <person name="Jung D.-H."/>
        </authorList>
    </citation>
    <scope>NUCLEOTIDE SEQUENCE [LARGE SCALE GENOMIC DNA]</scope>
    <source>
        <strain evidence="3">JA-25</strain>
    </source>
</reference>
<keyword evidence="3" id="KW-1185">Reference proteome</keyword>
<feature type="transmembrane region" description="Helical" evidence="1">
    <location>
        <begin position="264"/>
        <end position="280"/>
    </location>
</feature>
<feature type="transmembrane region" description="Helical" evidence="1">
    <location>
        <begin position="40"/>
        <end position="62"/>
    </location>
</feature>
<evidence type="ECO:0000256" key="1">
    <source>
        <dbReference type="SAM" id="Phobius"/>
    </source>
</evidence>
<proteinExistence type="predicted"/>
<sequence length="348" mass="39833">MSWIKSPAYDSAFILAPPFVALGVVALLPEQYGQSSAMPVYAWVGLVLLIDVAHVYSTLFRTYADSARFQRQKMTFLLVPVLCYMLGTLLYSLGANWFWRGLAYVAVFHFIRQQYGFLKLYNRHTRTTRLDTLTIYAATLYPILWWHLTPDRNFNWFVDGDFWQPNLPTPTANTLKLVLGVAYAGLMLAYVGQEVRQFIQYRKWNVPKQGLVLGTALSWYVGIVWFNGDLTFTLLNVVAHGIPYMALIWVSNRRTMPVQLQTKIWGVFLFVGLLVLLAYLEEGLWDGLVWRDHASVFGPFQHLPTLTNSGWLVLIVPLLALPQLTHYVLDGFIWRRGDLPSTRDGGQS</sequence>